<keyword evidence="3" id="KW-1185">Reference proteome</keyword>
<dbReference type="Gramene" id="mRNA:HanXRQr2_Chr16g0741031">
    <property type="protein sequence ID" value="CDS:HanXRQr2_Chr16g0741031.1"/>
    <property type="gene ID" value="HanXRQr2_Chr16g0741031"/>
</dbReference>
<protein>
    <submittedName>
        <fullName evidence="2">Uncharacterized protein</fullName>
    </submittedName>
</protein>
<dbReference type="AlphaFoldDB" id="A0A9K3DQ72"/>
<keyword evidence="1" id="KW-1133">Transmembrane helix</keyword>
<reference evidence="2" key="1">
    <citation type="journal article" date="2017" name="Nature">
        <title>The sunflower genome provides insights into oil metabolism, flowering and Asterid evolution.</title>
        <authorList>
            <person name="Badouin H."/>
            <person name="Gouzy J."/>
            <person name="Grassa C.J."/>
            <person name="Murat F."/>
            <person name="Staton S.E."/>
            <person name="Cottret L."/>
            <person name="Lelandais-Briere C."/>
            <person name="Owens G.L."/>
            <person name="Carrere S."/>
            <person name="Mayjonade B."/>
            <person name="Legrand L."/>
            <person name="Gill N."/>
            <person name="Kane N.C."/>
            <person name="Bowers J.E."/>
            <person name="Hubner S."/>
            <person name="Bellec A."/>
            <person name="Berard A."/>
            <person name="Berges H."/>
            <person name="Blanchet N."/>
            <person name="Boniface M.C."/>
            <person name="Brunel D."/>
            <person name="Catrice O."/>
            <person name="Chaidir N."/>
            <person name="Claudel C."/>
            <person name="Donnadieu C."/>
            <person name="Faraut T."/>
            <person name="Fievet G."/>
            <person name="Helmstetter N."/>
            <person name="King M."/>
            <person name="Knapp S.J."/>
            <person name="Lai Z."/>
            <person name="Le Paslier M.C."/>
            <person name="Lippi Y."/>
            <person name="Lorenzon L."/>
            <person name="Mandel J.R."/>
            <person name="Marage G."/>
            <person name="Marchand G."/>
            <person name="Marquand E."/>
            <person name="Bret-Mestries E."/>
            <person name="Morien E."/>
            <person name="Nambeesan S."/>
            <person name="Nguyen T."/>
            <person name="Pegot-Espagnet P."/>
            <person name="Pouilly N."/>
            <person name="Raftis F."/>
            <person name="Sallet E."/>
            <person name="Schiex T."/>
            <person name="Thomas J."/>
            <person name="Vandecasteele C."/>
            <person name="Vares D."/>
            <person name="Vear F."/>
            <person name="Vautrin S."/>
            <person name="Crespi M."/>
            <person name="Mangin B."/>
            <person name="Burke J.M."/>
            <person name="Salse J."/>
            <person name="Munos S."/>
            <person name="Vincourt P."/>
            <person name="Rieseberg L.H."/>
            <person name="Langlade N.B."/>
        </authorList>
    </citation>
    <scope>NUCLEOTIDE SEQUENCE</scope>
    <source>
        <tissue evidence="2">Leaves</tissue>
    </source>
</reference>
<accession>A0A9K3DQ72</accession>
<dbReference type="Proteomes" id="UP000215914">
    <property type="component" value="Unassembled WGS sequence"/>
</dbReference>
<dbReference type="EMBL" id="MNCJ02000331">
    <property type="protein sequence ID" value="KAF5759419.1"/>
    <property type="molecule type" value="Genomic_DNA"/>
</dbReference>
<gene>
    <name evidence="2" type="ORF">HanXRQr2_Chr16g0741031</name>
</gene>
<keyword evidence="1" id="KW-0812">Transmembrane</keyword>
<proteinExistence type="predicted"/>
<name>A0A9K3DQ72_HELAN</name>
<evidence type="ECO:0000313" key="3">
    <source>
        <dbReference type="Proteomes" id="UP000215914"/>
    </source>
</evidence>
<comment type="caution">
    <text evidence="2">The sequence shown here is derived from an EMBL/GenBank/DDBJ whole genome shotgun (WGS) entry which is preliminary data.</text>
</comment>
<keyword evidence="1" id="KW-0472">Membrane</keyword>
<organism evidence="2 3">
    <name type="scientific">Helianthus annuus</name>
    <name type="common">Common sunflower</name>
    <dbReference type="NCBI Taxonomy" id="4232"/>
    <lineage>
        <taxon>Eukaryota</taxon>
        <taxon>Viridiplantae</taxon>
        <taxon>Streptophyta</taxon>
        <taxon>Embryophyta</taxon>
        <taxon>Tracheophyta</taxon>
        <taxon>Spermatophyta</taxon>
        <taxon>Magnoliopsida</taxon>
        <taxon>eudicotyledons</taxon>
        <taxon>Gunneridae</taxon>
        <taxon>Pentapetalae</taxon>
        <taxon>asterids</taxon>
        <taxon>campanulids</taxon>
        <taxon>Asterales</taxon>
        <taxon>Asteraceae</taxon>
        <taxon>Asteroideae</taxon>
        <taxon>Heliantheae alliance</taxon>
        <taxon>Heliantheae</taxon>
        <taxon>Helianthus</taxon>
    </lineage>
</organism>
<evidence type="ECO:0000313" key="2">
    <source>
        <dbReference type="EMBL" id="KAF5759419.1"/>
    </source>
</evidence>
<evidence type="ECO:0000256" key="1">
    <source>
        <dbReference type="SAM" id="Phobius"/>
    </source>
</evidence>
<feature type="transmembrane region" description="Helical" evidence="1">
    <location>
        <begin position="28"/>
        <end position="48"/>
    </location>
</feature>
<reference evidence="2" key="2">
    <citation type="submission" date="2020-06" db="EMBL/GenBank/DDBJ databases">
        <title>Helianthus annuus Genome sequencing and assembly Release 2.</title>
        <authorList>
            <person name="Gouzy J."/>
            <person name="Langlade N."/>
            <person name="Munos S."/>
        </authorList>
    </citation>
    <scope>NUCLEOTIDE SEQUENCE</scope>
    <source>
        <tissue evidence="2">Leaves</tissue>
    </source>
</reference>
<sequence length="49" mass="5331">MLETTSIKKSPVKASTKNANTMAKTDVIPFQMLMIPAACVVLGFQTFVK</sequence>